<sequence>MKISSNRDFRDAMLYVENLMKQGSYVGLVNFAMRLASDNREREDAVDILIGRWIHHRSGLLTFDEKSMMALRSEKLASKLIEFKHKLKIRKQDEAPQVGADSSTELCDGCKNTFKQDYVVCPDCSQLGDV</sequence>
<proteinExistence type="predicted"/>
<dbReference type="EMBL" id="LIRS01000154">
    <property type="protein sequence ID" value="KOY19186.1"/>
    <property type="molecule type" value="Genomic_DNA"/>
</dbReference>
<organism evidence="1 2">
    <name type="scientific">Vibrio parahaemolyticus</name>
    <dbReference type="NCBI Taxonomy" id="670"/>
    <lineage>
        <taxon>Bacteria</taxon>
        <taxon>Pseudomonadati</taxon>
        <taxon>Pseudomonadota</taxon>
        <taxon>Gammaproteobacteria</taxon>
        <taxon>Vibrionales</taxon>
        <taxon>Vibrionaceae</taxon>
        <taxon>Vibrio</taxon>
    </lineage>
</organism>
<evidence type="ECO:0000313" key="2">
    <source>
        <dbReference type="Proteomes" id="UP000037697"/>
    </source>
</evidence>
<dbReference type="Proteomes" id="UP000037697">
    <property type="component" value="Unassembled WGS sequence"/>
</dbReference>
<accession>A0AAW3IMP5</accession>
<evidence type="ECO:0000313" key="1">
    <source>
        <dbReference type="EMBL" id="KOY19186.1"/>
    </source>
</evidence>
<dbReference type="AlphaFoldDB" id="A0AAW3IMP5"/>
<name>A0AAW3IMP5_VIBPH</name>
<gene>
    <name evidence="1" type="ORF">ACX05_26255</name>
</gene>
<reference evidence="1 2" key="1">
    <citation type="submission" date="2015-07" db="EMBL/GenBank/DDBJ databases">
        <title>Foodborne Vibrio parahaemolyticus Isolates.</title>
        <authorList>
            <person name="Ronholm J."/>
            <person name="Petronella N."/>
            <person name="Kenwell R."/>
            <person name="Banerjee S."/>
        </authorList>
    </citation>
    <scope>NUCLEOTIDE SEQUENCE [LARGE SCALE GENOMIC DNA]</scope>
    <source>
        <strain evidence="1 2">HS-06-05</strain>
    </source>
</reference>
<dbReference type="RefSeq" id="WP_053047353.1">
    <property type="nucleotide sequence ID" value="NZ_CP009982.1"/>
</dbReference>
<protein>
    <submittedName>
        <fullName evidence="1">Uncharacterized protein</fullName>
    </submittedName>
</protein>
<comment type="caution">
    <text evidence="1">The sequence shown here is derived from an EMBL/GenBank/DDBJ whole genome shotgun (WGS) entry which is preliminary data.</text>
</comment>